<dbReference type="SUPFAM" id="SSF53756">
    <property type="entry name" value="UDP-Glycosyltransferase/glycogen phosphorylase"/>
    <property type="match status" value="1"/>
</dbReference>
<organism evidence="3 4">
    <name type="scientific">Hibiscus sabdariffa</name>
    <name type="common">roselle</name>
    <dbReference type="NCBI Taxonomy" id="183260"/>
    <lineage>
        <taxon>Eukaryota</taxon>
        <taxon>Viridiplantae</taxon>
        <taxon>Streptophyta</taxon>
        <taxon>Embryophyta</taxon>
        <taxon>Tracheophyta</taxon>
        <taxon>Spermatophyta</taxon>
        <taxon>Magnoliopsida</taxon>
        <taxon>eudicotyledons</taxon>
        <taxon>Gunneridae</taxon>
        <taxon>Pentapetalae</taxon>
        <taxon>rosids</taxon>
        <taxon>malvids</taxon>
        <taxon>Malvales</taxon>
        <taxon>Malvaceae</taxon>
        <taxon>Malvoideae</taxon>
        <taxon>Hibiscus</taxon>
    </lineage>
</organism>
<evidence type="ECO:0000313" key="3">
    <source>
        <dbReference type="EMBL" id="KAK8546291.1"/>
    </source>
</evidence>
<comment type="similarity">
    <text evidence="1">Belongs to the UDP-glycosyltransferase family.</text>
</comment>
<evidence type="ECO:0000256" key="2">
    <source>
        <dbReference type="ARBA" id="ARBA00022676"/>
    </source>
</evidence>
<sequence>MAEQFMNEKLVVSVLGIGERVGSEIAMKRGDEDKYGVMVKREQIVEAIDKVMDGEIMRKRAMELGVLANNAFGNSGSSYLNVKPLIQHIEHISGKKLAEA</sequence>
<dbReference type="PANTHER" id="PTHR48047">
    <property type="entry name" value="GLYCOSYLTRANSFERASE"/>
    <property type="match status" value="1"/>
</dbReference>
<reference evidence="3 4" key="1">
    <citation type="journal article" date="2024" name="G3 (Bethesda)">
        <title>Genome assembly of Hibiscus sabdariffa L. provides insights into metabolisms of medicinal natural products.</title>
        <authorList>
            <person name="Kim T."/>
        </authorList>
    </citation>
    <scope>NUCLEOTIDE SEQUENCE [LARGE SCALE GENOMIC DNA]</scope>
    <source>
        <strain evidence="3">TK-2024</strain>
        <tissue evidence="3">Old leaves</tissue>
    </source>
</reference>
<name>A0ABR2DTR0_9ROSI</name>
<gene>
    <name evidence="3" type="ORF">V6N12_027085</name>
</gene>
<comment type="caution">
    <text evidence="3">The sequence shown here is derived from an EMBL/GenBank/DDBJ whole genome shotgun (WGS) entry which is preliminary data.</text>
</comment>
<evidence type="ECO:0000256" key="1">
    <source>
        <dbReference type="ARBA" id="ARBA00009995"/>
    </source>
</evidence>
<keyword evidence="2" id="KW-0328">Glycosyltransferase</keyword>
<accession>A0ABR2DTR0</accession>
<evidence type="ECO:0000313" key="4">
    <source>
        <dbReference type="Proteomes" id="UP001472677"/>
    </source>
</evidence>
<protein>
    <submittedName>
        <fullName evidence="3">Uncharacterized protein</fullName>
    </submittedName>
</protein>
<dbReference type="EMBL" id="JBBPBM010000023">
    <property type="protein sequence ID" value="KAK8546291.1"/>
    <property type="molecule type" value="Genomic_DNA"/>
</dbReference>
<keyword evidence="2" id="KW-0808">Transferase</keyword>
<dbReference type="Proteomes" id="UP001472677">
    <property type="component" value="Unassembled WGS sequence"/>
</dbReference>
<dbReference type="PANTHER" id="PTHR48047:SF237">
    <property type="entry name" value="UDP-GLYCOSYLTRANSFERASE 73C3-LIKE"/>
    <property type="match status" value="1"/>
</dbReference>
<proteinExistence type="inferred from homology"/>
<dbReference type="Gene3D" id="3.40.50.2000">
    <property type="entry name" value="Glycogen Phosphorylase B"/>
    <property type="match status" value="2"/>
</dbReference>
<keyword evidence="4" id="KW-1185">Reference proteome</keyword>